<evidence type="ECO:0000313" key="4">
    <source>
        <dbReference type="Proteomes" id="UP000053029"/>
    </source>
</evidence>
<feature type="transmembrane region" description="Helical" evidence="2">
    <location>
        <begin position="21"/>
        <end position="41"/>
    </location>
</feature>
<dbReference type="AlphaFoldDB" id="A0A0D2GY36"/>
<organism evidence="3 4">
    <name type="scientific">Fonsecaea pedrosoi CBS 271.37</name>
    <dbReference type="NCBI Taxonomy" id="1442368"/>
    <lineage>
        <taxon>Eukaryota</taxon>
        <taxon>Fungi</taxon>
        <taxon>Dikarya</taxon>
        <taxon>Ascomycota</taxon>
        <taxon>Pezizomycotina</taxon>
        <taxon>Eurotiomycetes</taxon>
        <taxon>Chaetothyriomycetidae</taxon>
        <taxon>Chaetothyriales</taxon>
        <taxon>Herpotrichiellaceae</taxon>
        <taxon>Fonsecaea</taxon>
    </lineage>
</organism>
<name>A0A0D2GY36_9EURO</name>
<keyword evidence="2" id="KW-1133">Transmembrane helix</keyword>
<evidence type="ECO:0000313" key="3">
    <source>
        <dbReference type="EMBL" id="KIW83505.1"/>
    </source>
</evidence>
<sequence length="125" mass="13862">MRDLRDLRSHRNDAEKRFQHTAYEFFATALPLPAWAFGNWLSLLRGRHLLGLTNFVCDVMPHVVEKLDSAESAAAADLFTVGASSPYPGNKSLTSGDKLNPISYAGSRKGLTKKRKQAQSLQNCL</sequence>
<dbReference type="GeneID" id="25302240"/>
<feature type="region of interest" description="Disordered" evidence="1">
    <location>
        <begin position="81"/>
        <end position="125"/>
    </location>
</feature>
<dbReference type="Proteomes" id="UP000053029">
    <property type="component" value="Unassembled WGS sequence"/>
</dbReference>
<dbReference type="VEuPathDB" id="FungiDB:Z517_02750"/>
<keyword evidence="2" id="KW-0812">Transmembrane</keyword>
<keyword evidence="4" id="KW-1185">Reference proteome</keyword>
<accession>A0A0D2GY36</accession>
<protein>
    <submittedName>
        <fullName evidence="3">Uncharacterized protein</fullName>
    </submittedName>
</protein>
<dbReference type="RefSeq" id="XP_013287313.1">
    <property type="nucleotide sequence ID" value="XM_013431859.1"/>
</dbReference>
<dbReference type="HOGENOM" id="CLU_1992691_0_0_1"/>
<keyword evidence="2" id="KW-0472">Membrane</keyword>
<reference evidence="3 4" key="1">
    <citation type="submission" date="2015-01" db="EMBL/GenBank/DDBJ databases">
        <title>The Genome Sequence of Fonsecaea pedrosoi CBS 271.37.</title>
        <authorList>
            <consortium name="The Broad Institute Genomics Platform"/>
            <person name="Cuomo C."/>
            <person name="de Hoog S."/>
            <person name="Gorbushina A."/>
            <person name="Stielow B."/>
            <person name="Teixiera M."/>
            <person name="Abouelleil A."/>
            <person name="Chapman S.B."/>
            <person name="Priest M."/>
            <person name="Young S.K."/>
            <person name="Wortman J."/>
            <person name="Nusbaum C."/>
            <person name="Birren B."/>
        </authorList>
    </citation>
    <scope>NUCLEOTIDE SEQUENCE [LARGE SCALE GENOMIC DNA]</scope>
    <source>
        <strain evidence="3 4">CBS 271.37</strain>
    </source>
</reference>
<dbReference type="EMBL" id="KN846970">
    <property type="protein sequence ID" value="KIW83505.1"/>
    <property type="molecule type" value="Genomic_DNA"/>
</dbReference>
<proteinExistence type="predicted"/>
<gene>
    <name evidence="3" type="ORF">Z517_02750</name>
</gene>
<evidence type="ECO:0000256" key="2">
    <source>
        <dbReference type="SAM" id="Phobius"/>
    </source>
</evidence>
<evidence type="ECO:0000256" key="1">
    <source>
        <dbReference type="SAM" id="MobiDB-lite"/>
    </source>
</evidence>